<gene>
    <name evidence="2" type="ORF">SAMN05421505_10191</name>
</gene>
<dbReference type="InterPro" id="IPR004360">
    <property type="entry name" value="Glyas_Fos-R_dOase_dom"/>
</dbReference>
<sequence length="119" mass="12474">MTSNENRHAAAWFDVSTPDAIRTAEFYSSLFGWQVTTVDDTYSLMSDARGNPVGGIGLAGSDSPYTGTTTYFAVDDVATTLERVVSVGGTIVFGPVETPMGKIGAFLDPDGNRIGVVGS</sequence>
<dbReference type="CDD" id="cd07247">
    <property type="entry name" value="SgaA_N_like"/>
    <property type="match status" value="1"/>
</dbReference>
<evidence type="ECO:0000313" key="2">
    <source>
        <dbReference type="EMBL" id="SDG01028.1"/>
    </source>
</evidence>
<reference evidence="2 3" key="1">
    <citation type="submission" date="2016-10" db="EMBL/GenBank/DDBJ databases">
        <authorList>
            <person name="de Groot N.N."/>
        </authorList>
    </citation>
    <scope>NUCLEOTIDE SEQUENCE [LARGE SCALE GENOMIC DNA]</scope>
    <source>
        <strain evidence="2 3">CPCC 201354</strain>
    </source>
</reference>
<dbReference type="PANTHER" id="PTHR33993">
    <property type="entry name" value="GLYOXALASE-RELATED"/>
    <property type="match status" value="1"/>
</dbReference>
<dbReference type="EMBL" id="FNCN01000001">
    <property type="protein sequence ID" value="SDG01028.1"/>
    <property type="molecule type" value="Genomic_DNA"/>
</dbReference>
<dbReference type="InterPro" id="IPR037523">
    <property type="entry name" value="VOC_core"/>
</dbReference>
<dbReference type="InterPro" id="IPR052164">
    <property type="entry name" value="Anthracycline_SecMetBiosynth"/>
</dbReference>
<dbReference type="InterPro" id="IPR029068">
    <property type="entry name" value="Glyas_Bleomycin-R_OHBP_Dase"/>
</dbReference>
<proteinExistence type="predicted"/>
<dbReference type="Gene3D" id="3.10.180.10">
    <property type="entry name" value="2,3-Dihydroxybiphenyl 1,2-Dioxygenase, domain 1"/>
    <property type="match status" value="1"/>
</dbReference>
<protein>
    <recommendedName>
        <fullName evidence="1">VOC domain-containing protein</fullName>
    </recommendedName>
</protein>
<accession>A0A1G7QR76</accession>
<name>A0A1G7QR76_9ACTN</name>
<evidence type="ECO:0000259" key="1">
    <source>
        <dbReference type="PROSITE" id="PS51819"/>
    </source>
</evidence>
<keyword evidence="3" id="KW-1185">Reference proteome</keyword>
<dbReference type="SUPFAM" id="SSF54593">
    <property type="entry name" value="Glyoxalase/Bleomycin resistance protein/Dihydroxybiphenyl dioxygenase"/>
    <property type="match status" value="1"/>
</dbReference>
<dbReference type="Pfam" id="PF00903">
    <property type="entry name" value="Glyoxalase"/>
    <property type="match status" value="1"/>
</dbReference>
<organism evidence="2 3">
    <name type="scientific">Sinosporangium album</name>
    <dbReference type="NCBI Taxonomy" id="504805"/>
    <lineage>
        <taxon>Bacteria</taxon>
        <taxon>Bacillati</taxon>
        <taxon>Actinomycetota</taxon>
        <taxon>Actinomycetes</taxon>
        <taxon>Streptosporangiales</taxon>
        <taxon>Streptosporangiaceae</taxon>
        <taxon>Sinosporangium</taxon>
    </lineage>
</organism>
<evidence type="ECO:0000313" key="3">
    <source>
        <dbReference type="Proteomes" id="UP000198923"/>
    </source>
</evidence>
<dbReference type="OrthoDB" id="9793039at2"/>
<dbReference type="PROSITE" id="PS51819">
    <property type="entry name" value="VOC"/>
    <property type="match status" value="1"/>
</dbReference>
<dbReference type="Proteomes" id="UP000198923">
    <property type="component" value="Unassembled WGS sequence"/>
</dbReference>
<feature type="domain" description="VOC" evidence="1">
    <location>
        <begin position="9"/>
        <end position="119"/>
    </location>
</feature>
<dbReference type="RefSeq" id="WP_093167066.1">
    <property type="nucleotide sequence ID" value="NZ_FNCN01000001.1"/>
</dbReference>
<dbReference type="AlphaFoldDB" id="A0A1G7QR76"/>
<dbReference type="STRING" id="504805.SAMN05421505_10191"/>